<dbReference type="SUPFAM" id="SSF53756">
    <property type="entry name" value="UDP-Glycosyltransferase/glycogen phosphorylase"/>
    <property type="match status" value="1"/>
</dbReference>
<gene>
    <name evidence="1" type="ORF">DW663_12575</name>
</gene>
<dbReference type="RefSeq" id="WP_118234768.1">
    <property type="nucleotide sequence ID" value="NZ_QRHL01000046.1"/>
</dbReference>
<accession>A0A414PMD1</accession>
<organism evidence="1 2">
    <name type="scientific">Fusobacterium mortiferum</name>
    <dbReference type="NCBI Taxonomy" id="850"/>
    <lineage>
        <taxon>Bacteria</taxon>
        <taxon>Fusobacteriati</taxon>
        <taxon>Fusobacteriota</taxon>
        <taxon>Fusobacteriia</taxon>
        <taxon>Fusobacteriales</taxon>
        <taxon>Fusobacteriaceae</taxon>
        <taxon>Fusobacterium</taxon>
    </lineage>
</organism>
<evidence type="ECO:0000313" key="1">
    <source>
        <dbReference type="EMBL" id="RHF69636.1"/>
    </source>
</evidence>
<dbReference type="Proteomes" id="UP000284676">
    <property type="component" value="Unassembled WGS sequence"/>
</dbReference>
<protein>
    <submittedName>
        <fullName evidence="1">Glycosyltransferase</fullName>
    </submittedName>
</protein>
<reference evidence="1 2" key="1">
    <citation type="submission" date="2018-08" db="EMBL/GenBank/DDBJ databases">
        <title>A genome reference for cultivated species of the human gut microbiota.</title>
        <authorList>
            <person name="Zou Y."/>
            <person name="Xue W."/>
            <person name="Luo G."/>
        </authorList>
    </citation>
    <scope>NUCLEOTIDE SEQUENCE [LARGE SCALE GENOMIC DNA]</scope>
    <source>
        <strain evidence="1 2">AM25-1</strain>
    </source>
</reference>
<comment type="caution">
    <text evidence="1">The sequence shown here is derived from an EMBL/GenBank/DDBJ whole genome shotgun (WGS) entry which is preliminary data.</text>
</comment>
<evidence type="ECO:0000313" key="2">
    <source>
        <dbReference type="Proteomes" id="UP000284676"/>
    </source>
</evidence>
<dbReference type="EMBL" id="QRHL01000046">
    <property type="protein sequence ID" value="RHF69636.1"/>
    <property type="molecule type" value="Genomic_DNA"/>
</dbReference>
<proteinExistence type="predicted"/>
<sequence length="389" mass="45574">MKKYLLITDVEFWKENAGNAKRISQLILNFSENNIKLDVAFIGKIYNKSLIEKKYKINIQEISCLKSYLIVQCKKIINKFPYFREKIRRNLKHTTIESLKSLKLKRKMERVYKNLEDYSGVIVEYIYLDYLIPEGFEGKKIIDTHDIQSDRFITYLKKNKFCRFKILPEEEKNILQKYDYILLVSERDIEIARRLSISDTKLVYLPVYEEVKKEETSSSLKLRIGFIGAAIDFNIDAINWFIKNVFARLENKNVELHIYGGVSGLVKSNNKNIITHGFIKNIDDAYRNIDIIINPIQIGGGIKVKNIEAMSRGKLLITTDIGAQGLEDGINKAFLLANSPEEYISIIKKYLEKNLPINTIEENAMMYIRKKIDYKKYYFEFFKNILGDN</sequence>
<dbReference type="AlphaFoldDB" id="A0A414PMD1"/>
<dbReference type="GO" id="GO:0016740">
    <property type="term" value="F:transferase activity"/>
    <property type="evidence" value="ECO:0007669"/>
    <property type="project" value="UniProtKB-KW"/>
</dbReference>
<dbReference type="Gene3D" id="3.40.50.2000">
    <property type="entry name" value="Glycogen Phosphorylase B"/>
    <property type="match status" value="1"/>
</dbReference>
<keyword evidence="1" id="KW-0808">Transferase</keyword>
<name>A0A414PMD1_FUSMR</name>
<dbReference type="Pfam" id="PF13692">
    <property type="entry name" value="Glyco_trans_1_4"/>
    <property type="match status" value="1"/>
</dbReference>